<dbReference type="EMBL" id="CM000139">
    <property type="protein sequence ID" value="EEE57264.1"/>
    <property type="molecule type" value="Genomic_DNA"/>
</dbReference>
<accession>B9F0S2</accession>
<protein>
    <submittedName>
        <fullName evidence="1">Uncharacterized protein</fullName>
    </submittedName>
</protein>
<organism evidence="1">
    <name type="scientific">Oryza sativa subsp. japonica</name>
    <name type="common">Rice</name>
    <dbReference type="NCBI Taxonomy" id="39947"/>
    <lineage>
        <taxon>Eukaryota</taxon>
        <taxon>Viridiplantae</taxon>
        <taxon>Streptophyta</taxon>
        <taxon>Embryophyta</taxon>
        <taxon>Tracheophyta</taxon>
        <taxon>Spermatophyta</taxon>
        <taxon>Magnoliopsida</taxon>
        <taxon>Liliopsida</taxon>
        <taxon>Poales</taxon>
        <taxon>Poaceae</taxon>
        <taxon>BOP clade</taxon>
        <taxon>Oryzoideae</taxon>
        <taxon>Oryzeae</taxon>
        <taxon>Oryzinae</taxon>
        <taxon>Oryza</taxon>
        <taxon>Oryza sativa</taxon>
    </lineage>
</organism>
<reference evidence="1" key="1">
    <citation type="journal article" date="2005" name="PLoS Biol.">
        <title>The genomes of Oryza sativa: a history of duplications.</title>
        <authorList>
            <person name="Yu J."/>
            <person name="Wang J."/>
            <person name="Lin W."/>
            <person name="Li S."/>
            <person name="Li H."/>
            <person name="Zhou J."/>
            <person name="Ni P."/>
            <person name="Dong W."/>
            <person name="Hu S."/>
            <person name="Zeng C."/>
            <person name="Zhang J."/>
            <person name="Zhang Y."/>
            <person name="Li R."/>
            <person name="Xu Z."/>
            <person name="Li S."/>
            <person name="Li X."/>
            <person name="Zheng H."/>
            <person name="Cong L."/>
            <person name="Lin L."/>
            <person name="Yin J."/>
            <person name="Geng J."/>
            <person name="Li G."/>
            <person name="Shi J."/>
            <person name="Liu J."/>
            <person name="Lv H."/>
            <person name="Li J."/>
            <person name="Wang J."/>
            <person name="Deng Y."/>
            <person name="Ran L."/>
            <person name="Shi X."/>
            <person name="Wang X."/>
            <person name="Wu Q."/>
            <person name="Li C."/>
            <person name="Ren X."/>
            <person name="Wang J."/>
            <person name="Wang X."/>
            <person name="Li D."/>
            <person name="Liu D."/>
            <person name="Zhang X."/>
            <person name="Ji Z."/>
            <person name="Zhao W."/>
            <person name="Sun Y."/>
            <person name="Zhang Z."/>
            <person name="Bao J."/>
            <person name="Han Y."/>
            <person name="Dong L."/>
            <person name="Ji J."/>
            <person name="Chen P."/>
            <person name="Wu S."/>
            <person name="Liu J."/>
            <person name="Xiao Y."/>
            <person name="Bu D."/>
            <person name="Tan J."/>
            <person name="Yang L."/>
            <person name="Ye C."/>
            <person name="Zhang J."/>
            <person name="Xu J."/>
            <person name="Zhou Y."/>
            <person name="Yu Y."/>
            <person name="Zhang B."/>
            <person name="Zhuang S."/>
            <person name="Wei H."/>
            <person name="Liu B."/>
            <person name="Lei M."/>
            <person name="Yu H."/>
            <person name="Li Y."/>
            <person name="Xu H."/>
            <person name="Wei S."/>
            <person name="He X."/>
            <person name="Fang L."/>
            <person name="Zhang Z."/>
            <person name="Zhang Y."/>
            <person name="Huang X."/>
            <person name="Su Z."/>
            <person name="Tong W."/>
            <person name="Li J."/>
            <person name="Tong Z."/>
            <person name="Li S."/>
            <person name="Ye J."/>
            <person name="Wang L."/>
            <person name="Fang L."/>
            <person name="Lei T."/>
            <person name="Chen C."/>
            <person name="Chen H."/>
            <person name="Xu Z."/>
            <person name="Li H."/>
            <person name="Huang H."/>
            <person name="Zhang F."/>
            <person name="Xu H."/>
            <person name="Li N."/>
            <person name="Zhao C."/>
            <person name="Li S."/>
            <person name="Dong L."/>
            <person name="Huang Y."/>
            <person name="Li L."/>
            <person name="Xi Y."/>
            <person name="Qi Q."/>
            <person name="Li W."/>
            <person name="Zhang B."/>
            <person name="Hu W."/>
            <person name="Zhang Y."/>
            <person name="Tian X."/>
            <person name="Jiao Y."/>
            <person name="Liang X."/>
            <person name="Jin J."/>
            <person name="Gao L."/>
            <person name="Zheng W."/>
            <person name="Hao B."/>
            <person name="Liu S."/>
            <person name="Wang W."/>
            <person name="Yuan L."/>
            <person name="Cao M."/>
            <person name="McDermott J."/>
            <person name="Samudrala R."/>
            <person name="Wang J."/>
            <person name="Wong G.K."/>
            <person name="Yang H."/>
        </authorList>
    </citation>
    <scope>NUCLEOTIDE SEQUENCE [LARGE SCALE GENOMIC DNA]</scope>
</reference>
<dbReference type="AlphaFoldDB" id="B9F0S2"/>
<proteinExistence type="predicted"/>
<gene>
    <name evidence="1" type="ORF">OsJ_07301</name>
</gene>
<evidence type="ECO:0000313" key="1">
    <source>
        <dbReference type="EMBL" id="EEE57264.1"/>
    </source>
</evidence>
<reference evidence="1" key="2">
    <citation type="submission" date="2008-12" db="EMBL/GenBank/DDBJ databases">
        <title>Improved gene annotation of the rice (Oryza sativa) genomes.</title>
        <authorList>
            <person name="Wang J."/>
            <person name="Li R."/>
            <person name="Fan W."/>
            <person name="Huang Q."/>
            <person name="Zhang J."/>
            <person name="Zhou Y."/>
            <person name="Hu Y."/>
            <person name="Zi S."/>
            <person name="Li J."/>
            <person name="Ni P."/>
            <person name="Zheng H."/>
            <person name="Zhang Y."/>
            <person name="Zhao M."/>
            <person name="Hao Q."/>
            <person name="McDermott J."/>
            <person name="Samudrala R."/>
            <person name="Kristiansen K."/>
            <person name="Wong G.K.-S."/>
        </authorList>
    </citation>
    <scope>NUCLEOTIDE SEQUENCE</scope>
</reference>
<sequence length="169" mass="17399">MKGVYGIYKFYDRQHGLVDVVVGQRTAPPARHRDPIRFASFASPSSTFPHPNLFHVGPPHPPPQPLCALPSPIICAASARALRGALVQKPTSRVAAEAEAEAAEEEEEEAAAATTLLGTAATTPQAQATTRTGPTTAVVGGAATAATGEIATAAAKAAWLAPSTNPQRS</sequence>
<dbReference type="Proteomes" id="UP000007752">
    <property type="component" value="Chromosome 2"/>
</dbReference>
<name>B9F0S2_ORYSJ</name>